<dbReference type="RefSeq" id="XP_033534931.1">
    <property type="nucleotide sequence ID" value="XM_033681200.1"/>
</dbReference>
<dbReference type="GeneID" id="54421770"/>
<keyword evidence="2" id="KW-1185">Reference proteome</keyword>
<sequence>PYDSLAMRHRMFFALQSRDPPHPSLQNAAAAHAHAHVSAAVHAAQQQAAQQGVSLSPQQIQQVQRRALAQAQQGLAQAQQGAPVVTVAAPS</sequence>
<reference evidence="3" key="3">
    <citation type="submission" date="2025-04" db="UniProtKB">
        <authorList>
            <consortium name="RefSeq"/>
        </authorList>
    </citation>
    <scope>IDENTIFICATION</scope>
    <source>
        <strain evidence="3">CBS 781.70</strain>
    </source>
</reference>
<evidence type="ECO:0000313" key="2">
    <source>
        <dbReference type="Proteomes" id="UP000504638"/>
    </source>
</evidence>
<accession>A0A6G1G5Z9</accession>
<proteinExistence type="predicted"/>
<organism evidence="1">
    <name type="scientific">Eremomyces bilateralis CBS 781.70</name>
    <dbReference type="NCBI Taxonomy" id="1392243"/>
    <lineage>
        <taxon>Eukaryota</taxon>
        <taxon>Fungi</taxon>
        <taxon>Dikarya</taxon>
        <taxon>Ascomycota</taxon>
        <taxon>Pezizomycotina</taxon>
        <taxon>Dothideomycetes</taxon>
        <taxon>Dothideomycetes incertae sedis</taxon>
        <taxon>Eremomycetales</taxon>
        <taxon>Eremomycetaceae</taxon>
        <taxon>Eremomyces</taxon>
    </lineage>
</organism>
<dbReference type="AlphaFoldDB" id="A0A6G1G5Z9"/>
<feature type="non-terminal residue" evidence="1">
    <location>
        <position position="1"/>
    </location>
</feature>
<gene>
    <name evidence="1 3" type="ORF">P152DRAFT_473035</name>
</gene>
<dbReference type="EMBL" id="ML975155">
    <property type="protein sequence ID" value="KAF1813300.1"/>
    <property type="molecule type" value="Genomic_DNA"/>
</dbReference>
<name>A0A6G1G5Z9_9PEZI</name>
<reference evidence="3" key="2">
    <citation type="submission" date="2020-04" db="EMBL/GenBank/DDBJ databases">
        <authorList>
            <consortium name="NCBI Genome Project"/>
        </authorList>
    </citation>
    <scope>NUCLEOTIDE SEQUENCE</scope>
    <source>
        <strain evidence="3">CBS 781.70</strain>
    </source>
</reference>
<dbReference type="Proteomes" id="UP000504638">
    <property type="component" value="Unplaced"/>
</dbReference>
<protein>
    <submittedName>
        <fullName evidence="1 3">Uncharacterized protein</fullName>
    </submittedName>
</protein>
<reference evidence="1 3" key="1">
    <citation type="submission" date="2020-01" db="EMBL/GenBank/DDBJ databases">
        <authorList>
            <consortium name="DOE Joint Genome Institute"/>
            <person name="Haridas S."/>
            <person name="Albert R."/>
            <person name="Binder M."/>
            <person name="Bloem J."/>
            <person name="Labutti K."/>
            <person name="Salamov A."/>
            <person name="Andreopoulos B."/>
            <person name="Baker S.E."/>
            <person name="Barry K."/>
            <person name="Bills G."/>
            <person name="Bluhm B.H."/>
            <person name="Cannon C."/>
            <person name="Castanera R."/>
            <person name="Culley D.E."/>
            <person name="Daum C."/>
            <person name="Ezra D."/>
            <person name="Gonzalez J.B."/>
            <person name="Henrissat B."/>
            <person name="Kuo A."/>
            <person name="Liang C."/>
            <person name="Lipzen A."/>
            <person name="Lutzoni F."/>
            <person name="Magnuson J."/>
            <person name="Mondo S."/>
            <person name="Nolan M."/>
            <person name="Ohm R."/>
            <person name="Pangilinan J."/>
            <person name="Park H.-J."/>
            <person name="Ramirez L."/>
            <person name="Alfaro M."/>
            <person name="Sun H."/>
            <person name="Tritt A."/>
            <person name="Yoshinaga Y."/>
            <person name="Zwiers L.-H."/>
            <person name="Turgeon B.G."/>
            <person name="Goodwin S.B."/>
            <person name="Spatafora J.W."/>
            <person name="Crous P.W."/>
            <person name="Grigoriev I.V."/>
        </authorList>
    </citation>
    <scope>NUCLEOTIDE SEQUENCE</scope>
    <source>
        <strain evidence="1 3">CBS 781.70</strain>
    </source>
</reference>
<evidence type="ECO:0000313" key="1">
    <source>
        <dbReference type="EMBL" id="KAF1813300.1"/>
    </source>
</evidence>
<evidence type="ECO:0000313" key="3">
    <source>
        <dbReference type="RefSeq" id="XP_033534931.1"/>
    </source>
</evidence>